<keyword evidence="3" id="KW-1185">Reference proteome</keyword>
<sequence>MPMDTTITAEPPLPLRAWRALRTRGAGYAWHKALRRTSGRWPSWKRRLIYADPRRYWTLRGGADYFREQEGQVARTLRAEWIAGRLAAYRPTSVLEVGCGYGKLLFALRERIEAPLAGLDFSPTQLGCARGFLDGVDGVDLFLGRGDRLPFADGSFDMVVTSAVILHNPPEVADRIRREVVRVARRFAAHNEEMNLSYNRYGYDTAAWYRAEGRRIAEVGPIPVDADAQTSQFCVVRLDG</sequence>
<name>A0ABT6F5R2_9BACT</name>
<dbReference type="InterPro" id="IPR029063">
    <property type="entry name" value="SAM-dependent_MTases_sf"/>
</dbReference>
<comment type="caution">
    <text evidence="2">The sequence shown here is derived from an EMBL/GenBank/DDBJ whole genome shotgun (WGS) entry which is preliminary data.</text>
</comment>
<dbReference type="GO" id="GO:0008168">
    <property type="term" value="F:methyltransferase activity"/>
    <property type="evidence" value="ECO:0007669"/>
    <property type="project" value="UniProtKB-KW"/>
</dbReference>
<dbReference type="EMBL" id="JARRAG010000001">
    <property type="protein sequence ID" value="MDG3002773.1"/>
    <property type="molecule type" value="Genomic_DNA"/>
</dbReference>
<gene>
    <name evidence="2" type="ORF">PZE19_03140</name>
</gene>
<dbReference type="Proteomes" id="UP001216907">
    <property type="component" value="Unassembled WGS sequence"/>
</dbReference>
<keyword evidence="2" id="KW-0489">Methyltransferase</keyword>
<accession>A0ABT6F5R2</accession>
<evidence type="ECO:0000313" key="3">
    <source>
        <dbReference type="Proteomes" id="UP001216907"/>
    </source>
</evidence>
<feature type="domain" description="Methyltransferase" evidence="1">
    <location>
        <begin position="94"/>
        <end position="185"/>
    </location>
</feature>
<evidence type="ECO:0000259" key="1">
    <source>
        <dbReference type="Pfam" id="PF13649"/>
    </source>
</evidence>
<dbReference type="Pfam" id="PF13649">
    <property type="entry name" value="Methyltransf_25"/>
    <property type="match status" value="1"/>
</dbReference>
<organism evidence="2 3">
    <name type="scientific">Paludisphaera mucosa</name>
    <dbReference type="NCBI Taxonomy" id="3030827"/>
    <lineage>
        <taxon>Bacteria</taxon>
        <taxon>Pseudomonadati</taxon>
        <taxon>Planctomycetota</taxon>
        <taxon>Planctomycetia</taxon>
        <taxon>Isosphaerales</taxon>
        <taxon>Isosphaeraceae</taxon>
        <taxon>Paludisphaera</taxon>
    </lineage>
</organism>
<dbReference type="GO" id="GO:0032259">
    <property type="term" value="P:methylation"/>
    <property type="evidence" value="ECO:0007669"/>
    <property type="project" value="UniProtKB-KW"/>
</dbReference>
<reference evidence="2 3" key="1">
    <citation type="submission" date="2023-03" db="EMBL/GenBank/DDBJ databases">
        <title>Paludisphaera mucosa sp. nov. a novel planctomycete from northern fen.</title>
        <authorList>
            <person name="Ivanova A."/>
        </authorList>
    </citation>
    <scope>NUCLEOTIDE SEQUENCE [LARGE SCALE GENOMIC DNA]</scope>
    <source>
        <strain evidence="2 3">Pla2</strain>
    </source>
</reference>
<protein>
    <submittedName>
        <fullName evidence="2">Class I SAM-dependent methyltransferase</fullName>
        <ecNumber evidence="2">2.1.-.-</ecNumber>
    </submittedName>
</protein>
<proteinExistence type="predicted"/>
<dbReference type="Gene3D" id="3.40.50.150">
    <property type="entry name" value="Vaccinia Virus protein VP39"/>
    <property type="match status" value="1"/>
</dbReference>
<dbReference type="CDD" id="cd02440">
    <property type="entry name" value="AdoMet_MTases"/>
    <property type="match status" value="1"/>
</dbReference>
<evidence type="ECO:0000313" key="2">
    <source>
        <dbReference type="EMBL" id="MDG3002773.1"/>
    </source>
</evidence>
<dbReference type="RefSeq" id="WP_277859137.1">
    <property type="nucleotide sequence ID" value="NZ_JARRAG010000001.1"/>
</dbReference>
<dbReference type="InterPro" id="IPR041698">
    <property type="entry name" value="Methyltransf_25"/>
</dbReference>
<keyword evidence="2" id="KW-0808">Transferase</keyword>
<dbReference type="EC" id="2.1.-.-" evidence="2"/>
<dbReference type="SUPFAM" id="SSF53335">
    <property type="entry name" value="S-adenosyl-L-methionine-dependent methyltransferases"/>
    <property type="match status" value="1"/>
</dbReference>